<evidence type="ECO:0000256" key="3">
    <source>
        <dbReference type="ARBA" id="ARBA00022475"/>
    </source>
</evidence>
<comment type="subcellular location">
    <subcellularLocation>
        <location evidence="1">Cell membrane</location>
        <topology evidence="1">Multi-pass membrane protein</topology>
    </subcellularLocation>
</comment>
<dbReference type="GO" id="GO:0005886">
    <property type="term" value="C:plasma membrane"/>
    <property type="evidence" value="ECO:0007669"/>
    <property type="project" value="UniProtKB-SubCell"/>
</dbReference>
<feature type="transmembrane region" description="Helical" evidence="8">
    <location>
        <begin position="20"/>
        <end position="43"/>
    </location>
</feature>
<dbReference type="PANTHER" id="PTHR32024">
    <property type="entry name" value="TRK SYSTEM POTASSIUM UPTAKE PROTEIN TRKG-RELATED"/>
    <property type="match status" value="1"/>
</dbReference>
<keyword evidence="4 8" id="KW-0812">Transmembrane</keyword>
<feature type="transmembrane region" description="Helical" evidence="8">
    <location>
        <begin position="239"/>
        <end position="265"/>
    </location>
</feature>
<proteinExistence type="predicted"/>
<dbReference type="GO" id="GO:0008324">
    <property type="term" value="F:monoatomic cation transmembrane transporter activity"/>
    <property type="evidence" value="ECO:0007669"/>
    <property type="project" value="InterPro"/>
</dbReference>
<accession>A0AB39HPY7</accession>
<evidence type="ECO:0000256" key="7">
    <source>
        <dbReference type="ARBA" id="ARBA00023136"/>
    </source>
</evidence>
<dbReference type="Pfam" id="PF02386">
    <property type="entry name" value="TrkH"/>
    <property type="match status" value="1"/>
</dbReference>
<evidence type="ECO:0000256" key="6">
    <source>
        <dbReference type="ARBA" id="ARBA00023065"/>
    </source>
</evidence>
<organism evidence="9">
    <name type="scientific">Ornithinibacillus sp. 4-3</name>
    <dbReference type="NCBI Taxonomy" id="3231488"/>
    <lineage>
        <taxon>Bacteria</taxon>
        <taxon>Bacillati</taxon>
        <taxon>Bacillota</taxon>
        <taxon>Bacilli</taxon>
        <taxon>Bacillales</taxon>
        <taxon>Bacillaceae</taxon>
        <taxon>Ornithinibacillus</taxon>
    </lineage>
</organism>
<reference evidence="9" key="1">
    <citation type="submission" date="2024-07" db="EMBL/GenBank/DDBJ databases">
        <title>Halotolerant mesophilic bacterium Ornithinibacillus sp. 4-3, sp. nov., isolated from soil.</title>
        <authorList>
            <person name="Sidarenka A.V."/>
            <person name="Guliayeva D.E."/>
            <person name="Leanovich S.I."/>
            <person name="Hileuskaya K.S."/>
            <person name="Akhremchuk A.E."/>
            <person name="Sikolenko M.A."/>
            <person name="Valentovich L.N."/>
        </authorList>
    </citation>
    <scope>NUCLEOTIDE SEQUENCE</scope>
    <source>
        <strain evidence="9">4-3</strain>
    </source>
</reference>
<feature type="transmembrane region" description="Helical" evidence="8">
    <location>
        <begin position="418"/>
        <end position="438"/>
    </location>
</feature>
<dbReference type="RefSeq" id="WP_368654670.1">
    <property type="nucleotide sequence ID" value="NZ_CP162599.1"/>
</dbReference>
<evidence type="ECO:0000256" key="8">
    <source>
        <dbReference type="SAM" id="Phobius"/>
    </source>
</evidence>
<feature type="transmembrane region" description="Helical" evidence="8">
    <location>
        <begin position="198"/>
        <end position="219"/>
    </location>
</feature>
<feature type="transmembrane region" description="Helical" evidence="8">
    <location>
        <begin position="362"/>
        <end position="383"/>
    </location>
</feature>
<dbReference type="GO" id="GO:0030001">
    <property type="term" value="P:metal ion transport"/>
    <property type="evidence" value="ECO:0007669"/>
    <property type="project" value="UniProtKB-ARBA"/>
</dbReference>
<keyword evidence="2" id="KW-0813">Transport</keyword>
<evidence type="ECO:0000256" key="4">
    <source>
        <dbReference type="ARBA" id="ARBA00022692"/>
    </source>
</evidence>
<evidence type="ECO:0000313" key="9">
    <source>
        <dbReference type="EMBL" id="XDK33992.1"/>
    </source>
</evidence>
<protein>
    <submittedName>
        <fullName evidence="9">TrkH family potassium uptake protein</fullName>
    </submittedName>
</protein>
<keyword evidence="7 8" id="KW-0472">Membrane</keyword>
<feature type="transmembrane region" description="Helical" evidence="8">
    <location>
        <begin position="138"/>
        <end position="161"/>
    </location>
</feature>
<evidence type="ECO:0000256" key="5">
    <source>
        <dbReference type="ARBA" id="ARBA00022989"/>
    </source>
</evidence>
<name>A0AB39HPY7_9BACI</name>
<feature type="transmembrane region" description="Helical" evidence="8">
    <location>
        <begin position="80"/>
        <end position="107"/>
    </location>
</feature>
<keyword evidence="5 8" id="KW-1133">Transmembrane helix</keyword>
<sequence length="457" mass="51420">MLEKRRKRTQQQWGHRFTPVQMILVFYLIALIISSALLALPIAHKEHATFSAMDIVFTAVSALSVTGLSTVEISETFSTVGIIFLAIIMQFGMFGIMAMGTLIWMFLGKKIGLRERRLIMTDQNQTKFSGIVRLMKQILILLISIQLIAFLVIGTYFLSYFSTAKEAYYHGFFLTVSAISNSGFDITGNSMISYHNNYFIQIVIMLLIVVGSIGFPVLIEVKDYLLAKREERKRMRFSLFTKVTTLTFFVLIIVGAIVIFLLDFAAYFSDKQLVESFFYALFQSVTTKSAGLATLDVSLLTEENQLFMSLLMFIGASPSSSGGGIRTTTLALVIIFMITYIRGGKSVRLFKREIYEEDLVKAVTVTLMAIIMILISVFIILVIEPFSLNQVLFEVTSAFGTTGLSLGITPELSHTSKIILMILMFIGRVGIITFLFIFNSNRAEPKYRYPKEKMIIG</sequence>
<dbReference type="EMBL" id="CP162599">
    <property type="protein sequence ID" value="XDK33992.1"/>
    <property type="molecule type" value="Genomic_DNA"/>
</dbReference>
<dbReference type="AlphaFoldDB" id="A0AB39HPY7"/>
<keyword evidence="3" id="KW-1003">Cell membrane</keyword>
<evidence type="ECO:0000256" key="2">
    <source>
        <dbReference type="ARBA" id="ARBA00022448"/>
    </source>
</evidence>
<dbReference type="InterPro" id="IPR003445">
    <property type="entry name" value="Cat_transpt"/>
</dbReference>
<keyword evidence="6" id="KW-0406">Ion transport</keyword>
<gene>
    <name evidence="9" type="ORF">AB4Y30_06475</name>
</gene>
<dbReference type="PANTHER" id="PTHR32024:SF4">
    <property type="entry name" value="KTR SYSTEM POTASSIUM UPTAKE PROTEIN D"/>
    <property type="match status" value="1"/>
</dbReference>
<evidence type="ECO:0000256" key="1">
    <source>
        <dbReference type="ARBA" id="ARBA00004651"/>
    </source>
</evidence>
<feature type="transmembrane region" description="Helical" evidence="8">
    <location>
        <begin position="321"/>
        <end position="341"/>
    </location>
</feature>